<dbReference type="PANTHER" id="PTHR34371:SF6">
    <property type="entry name" value="MEMBRANE-ASSOCIATED KINASE REGULATOR 6"/>
    <property type="match status" value="1"/>
</dbReference>
<accession>A0A438HX52</accession>
<organism evidence="2 3">
    <name type="scientific">Vitis vinifera</name>
    <name type="common">Grape</name>
    <dbReference type="NCBI Taxonomy" id="29760"/>
    <lineage>
        <taxon>Eukaryota</taxon>
        <taxon>Viridiplantae</taxon>
        <taxon>Streptophyta</taxon>
        <taxon>Embryophyta</taxon>
        <taxon>Tracheophyta</taxon>
        <taxon>Spermatophyta</taxon>
        <taxon>Magnoliopsida</taxon>
        <taxon>eudicotyledons</taxon>
        <taxon>Gunneridae</taxon>
        <taxon>Pentapetalae</taxon>
        <taxon>rosids</taxon>
        <taxon>Vitales</taxon>
        <taxon>Vitaceae</taxon>
        <taxon>Viteae</taxon>
        <taxon>Vitis</taxon>
    </lineage>
</organism>
<proteinExistence type="predicted"/>
<reference evidence="2 3" key="1">
    <citation type="journal article" date="2018" name="PLoS Genet.">
        <title>Population sequencing reveals clonal diversity and ancestral inbreeding in the grapevine cultivar Chardonnay.</title>
        <authorList>
            <person name="Roach M.J."/>
            <person name="Johnson D.L."/>
            <person name="Bohlmann J."/>
            <person name="van Vuuren H.J."/>
            <person name="Jones S.J."/>
            <person name="Pretorius I.S."/>
            <person name="Schmidt S.A."/>
            <person name="Borneman A.R."/>
        </authorList>
    </citation>
    <scope>NUCLEOTIDE SEQUENCE [LARGE SCALE GENOMIC DNA]</scope>
    <source>
        <strain evidence="3">cv. Chardonnay</strain>
        <tissue evidence="2">Leaf</tissue>
    </source>
</reference>
<comment type="caution">
    <text evidence="2">The sequence shown here is derived from an EMBL/GenBank/DDBJ whole genome shotgun (WGS) entry which is preliminary data.</text>
</comment>
<protein>
    <submittedName>
        <fullName evidence="2">Uncharacterized protein</fullName>
    </submittedName>
</protein>
<dbReference type="EMBL" id="QGNW01000168">
    <property type="protein sequence ID" value="RVW88980.1"/>
    <property type="molecule type" value="Genomic_DNA"/>
</dbReference>
<evidence type="ECO:0000313" key="2">
    <source>
        <dbReference type="EMBL" id="RVW88980.1"/>
    </source>
</evidence>
<feature type="region of interest" description="Disordered" evidence="1">
    <location>
        <begin position="190"/>
        <end position="217"/>
    </location>
</feature>
<dbReference type="PANTHER" id="PTHR34371">
    <property type="entry name" value="OS01G0551000 PROTEIN"/>
    <property type="match status" value="1"/>
</dbReference>
<name>A0A438HX52_VITVI</name>
<evidence type="ECO:0000256" key="1">
    <source>
        <dbReference type="SAM" id="MobiDB-lite"/>
    </source>
</evidence>
<gene>
    <name evidence="2" type="ORF">CK203_029408</name>
</gene>
<evidence type="ECO:0000313" key="3">
    <source>
        <dbReference type="Proteomes" id="UP000288805"/>
    </source>
</evidence>
<dbReference type="Proteomes" id="UP000288805">
    <property type="component" value="Unassembled WGS sequence"/>
</dbReference>
<feature type="region of interest" description="Disordered" evidence="1">
    <location>
        <begin position="162"/>
        <end position="181"/>
    </location>
</feature>
<dbReference type="AlphaFoldDB" id="A0A438HX52"/>
<sequence length="301" mass="33396">MVGPGGYLGIFIPMFMHEFQTYKTHPLHVKTEKKKRKEPLHSPLLPSLISINNRNPVHRMKDQEMGSDQFLPISSPKLPIYSLPVKKEEPPGMLTPPLQAAVSVPFEWEEAPGKPRAWNRGEKARSARCLDLPPRMSARVKISDVCSPTTVLEGPYVGRSVSFGNGGGKSDGAKERSRFGSSRWMSLKENGEVGGVRGGDVEEPGGSVAAGGGGEKETKVKITRMTRKGSFLGMSSTRGLLPLKFENVMITKTINFFSFRFLRNNVRALQSSVCESFKQVVPWRPKPEKMRKMKSIRSAIL</sequence>